<reference evidence="2" key="1">
    <citation type="submission" date="2021-01" db="EMBL/GenBank/DDBJ databases">
        <authorList>
            <consortium name="Genoscope - CEA"/>
            <person name="William W."/>
        </authorList>
    </citation>
    <scope>NUCLEOTIDE SEQUENCE</scope>
</reference>
<feature type="transmembrane region" description="Helical" evidence="1">
    <location>
        <begin position="20"/>
        <end position="40"/>
    </location>
</feature>
<keyword evidence="1" id="KW-0812">Transmembrane</keyword>
<keyword evidence="1" id="KW-0472">Membrane</keyword>
<dbReference type="AlphaFoldDB" id="A0A816QGV0"/>
<gene>
    <name evidence="2" type="ORF">DARMORV10_C06P28870.1</name>
</gene>
<protein>
    <submittedName>
        <fullName evidence="2">(rape) hypothetical protein</fullName>
    </submittedName>
</protein>
<evidence type="ECO:0000313" key="2">
    <source>
        <dbReference type="EMBL" id="CAF2060208.1"/>
    </source>
</evidence>
<dbReference type="EMBL" id="HG994370">
    <property type="protein sequence ID" value="CAF2060208.1"/>
    <property type="molecule type" value="Genomic_DNA"/>
</dbReference>
<dbReference type="Proteomes" id="UP001295469">
    <property type="component" value="Chromosome C06"/>
</dbReference>
<evidence type="ECO:0000256" key="1">
    <source>
        <dbReference type="SAM" id="Phobius"/>
    </source>
</evidence>
<sequence length="73" mass="8431">MPQLFLMMAEPLPLMVTAEFSFLVRFIILEALLRYLIYLTSHSIKEGGLDAIETYVFWNAMSLLVGNMIFLEN</sequence>
<keyword evidence="1" id="KW-1133">Transmembrane helix</keyword>
<organism evidence="2">
    <name type="scientific">Brassica napus</name>
    <name type="common">Rape</name>
    <dbReference type="NCBI Taxonomy" id="3708"/>
    <lineage>
        <taxon>Eukaryota</taxon>
        <taxon>Viridiplantae</taxon>
        <taxon>Streptophyta</taxon>
        <taxon>Embryophyta</taxon>
        <taxon>Tracheophyta</taxon>
        <taxon>Spermatophyta</taxon>
        <taxon>Magnoliopsida</taxon>
        <taxon>eudicotyledons</taxon>
        <taxon>Gunneridae</taxon>
        <taxon>Pentapetalae</taxon>
        <taxon>rosids</taxon>
        <taxon>malvids</taxon>
        <taxon>Brassicales</taxon>
        <taxon>Brassicaceae</taxon>
        <taxon>Brassiceae</taxon>
        <taxon>Brassica</taxon>
    </lineage>
</organism>
<accession>A0A816QGV0</accession>
<name>A0A816QGV0_BRANA</name>
<proteinExistence type="predicted"/>